<evidence type="ECO:0000313" key="3">
    <source>
        <dbReference type="Proteomes" id="UP001634394"/>
    </source>
</evidence>
<sequence>MWMKMNMVLCVLLLLGLCGYCTSSKGPRFFLSSAAPSLESYNVDKSQVSVSGISSGACFATQFHVIHSAQIMGVGMIAGAPFACTGGNVATSLLCMQTPSVISPTALEAIVTAGAAVGNADATSNLLHDKVYIFDGQLDSVVNPGVGPKIQEFYGHFISDAGHIKTVFDVQAEHGQPTDNFGGPCNKLSHTDFMLNCNYSAAFDLLNFIYGGHLRRPNAHTSAAGKLLKFNQEDFFYLSTPSMYSMDDIGYIYVPSHCLDKSRSCKLHIAFHGCLMGQRYIGENYVGHAGYNEVGELNNIIILYPQVIKSLTNPQGCWDWWGYTGALFATKSGFQITAVERMLSKVLGL</sequence>
<organism evidence="2 3">
    <name type="scientific">Sinanodonta woodiana</name>
    <name type="common">Chinese pond mussel</name>
    <name type="synonym">Anodonta woodiana</name>
    <dbReference type="NCBI Taxonomy" id="1069815"/>
    <lineage>
        <taxon>Eukaryota</taxon>
        <taxon>Metazoa</taxon>
        <taxon>Spiralia</taxon>
        <taxon>Lophotrochozoa</taxon>
        <taxon>Mollusca</taxon>
        <taxon>Bivalvia</taxon>
        <taxon>Autobranchia</taxon>
        <taxon>Heteroconchia</taxon>
        <taxon>Palaeoheterodonta</taxon>
        <taxon>Unionida</taxon>
        <taxon>Unionoidea</taxon>
        <taxon>Unionidae</taxon>
        <taxon>Unioninae</taxon>
        <taxon>Sinanodonta</taxon>
    </lineage>
</organism>
<dbReference type="PANTHER" id="PTHR42972">
    <property type="entry name" value="TOL-PAL SYSTEM PROTEIN TOLB"/>
    <property type="match status" value="1"/>
</dbReference>
<keyword evidence="1" id="KW-0732">Signal</keyword>
<dbReference type="EMBL" id="JBJQND010000003">
    <property type="protein sequence ID" value="KAL3881336.1"/>
    <property type="molecule type" value="Genomic_DNA"/>
</dbReference>
<dbReference type="AlphaFoldDB" id="A0ABD3X6V8"/>
<gene>
    <name evidence="2" type="ORF">ACJMK2_027788</name>
</gene>
<dbReference type="Gene3D" id="3.40.50.1820">
    <property type="entry name" value="alpha/beta hydrolase"/>
    <property type="match status" value="1"/>
</dbReference>
<reference evidence="2 3" key="1">
    <citation type="submission" date="2024-11" db="EMBL/GenBank/DDBJ databases">
        <title>Chromosome-level genome assembly of the freshwater bivalve Anodonta woodiana.</title>
        <authorList>
            <person name="Chen X."/>
        </authorList>
    </citation>
    <scope>NUCLEOTIDE SEQUENCE [LARGE SCALE GENOMIC DNA]</scope>
    <source>
        <strain evidence="2">MN2024</strain>
        <tissue evidence="2">Gills</tissue>
    </source>
</reference>
<evidence type="ECO:0000313" key="2">
    <source>
        <dbReference type="EMBL" id="KAL3881336.1"/>
    </source>
</evidence>
<dbReference type="PANTHER" id="PTHR42972:SF8">
    <property type="entry name" value="POLYHYDROXYBUTYRATE DEPOLYMERASE"/>
    <property type="match status" value="1"/>
</dbReference>
<protein>
    <submittedName>
        <fullName evidence="2">Uncharacterized protein</fullName>
    </submittedName>
</protein>
<evidence type="ECO:0000256" key="1">
    <source>
        <dbReference type="SAM" id="SignalP"/>
    </source>
</evidence>
<feature type="signal peptide" evidence="1">
    <location>
        <begin position="1"/>
        <end position="23"/>
    </location>
</feature>
<keyword evidence="3" id="KW-1185">Reference proteome</keyword>
<feature type="chain" id="PRO_5044763869" evidence="1">
    <location>
        <begin position="24"/>
        <end position="349"/>
    </location>
</feature>
<name>A0ABD3X6V8_SINWO</name>
<proteinExistence type="predicted"/>
<accession>A0ABD3X6V8</accession>
<dbReference type="SUPFAM" id="SSF53474">
    <property type="entry name" value="alpha/beta-Hydrolases"/>
    <property type="match status" value="1"/>
</dbReference>
<dbReference type="InterPro" id="IPR029058">
    <property type="entry name" value="AB_hydrolase_fold"/>
</dbReference>
<comment type="caution">
    <text evidence="2">The sequence shown here is derived from an EMBL/GenBank/DDBJ whole genome shotgun (WGS) entry which is preliminary data.</text>
</comment>
<dbReference type="Proteomes" id="UP001634394">
    <property type="component" value="Unassembled WGS sequence"/>
</dbReference>